<evidence type="ECO:0000313" key="3">
    <source>
        <dbReference type="Proteomes" id="UP000076643"/>
    </source>
</evidence>
<name>A0A162A0N2_9GAMM</name>
<accession>A0A162A0N2</accession>
<protein>
    <submittedName>
        <fullName evidence="2">Uncharacterized protein</fullName>
    </submittedName>
</protein>
<evidence type="ECO:0000313" key="2">
    <source>
        <dbReference type="EMBL" id="KZN40895.1"/>
    </source>
</evidence>
<dbReference type="PATRIC" id="fig|1365250.3.peg.1257"/>
<evidence type="ECO:0000256" key="1">
    <source>
        <dbReference type="SAM" id="Phobius"/>
    </source>
</evidence>
<reference evidence="2 3" key="1">
    <citation type="submission" date="2013-07" db="EMBL/GenBank/DDBJ databases">
        <title>Comparative Genomic and Metabolomic Analysis of Twelve Strains of Pseudoalteromonas luteoviolacea.</title>
        <authorList>
            <person name="Vynne N.G."/>
            <person name="Mansson M."/>
            <person name="Gram L."/>
        </authorList>
    </citation>
    <scope>NUCLEOTIDE SEQUENCE [LARGE SCALE GENOMIC DNA]</scope>
    <source>
        <strain evidence="2 3">DSM 6061</strain>
    </source>
</reference>
<dbReference type="AlphaFoldDB" id="A0A162A0N2"/>
<keyword evidence="3" id="KW-1185">Reference proteome</keyword>
<keyword evidence="1" id="KW-1133">Transmembrane helix</keyword>
<keyword evidence="1" id="KW-0472">Membrane</keyword>
<comment type="caution">
    <text evidence="2">The sequence shown here is derived from an EMBL/GenBank/DDBJ whole genome shotgun (WGS) entry which is preliminary data.</text>
</comment>
<gene>
    <name evidence="2" type="ORF">N475_00545</name>
</gene>
<feature type="transmembrane region" description="Helical" evidence="1">
    <location>
        <begin position="7"/>
        <end position="27"/>
    </location>
</feature>
<dbReference type="RefSeq" id="WP_063356592.1">
    <property type="nucleotide sequence ID" value="NZ_AQHB01000023.1"/>
</dbReference>
<dbReference type="EMBL" id="AUYB01000092">
    <property type="protein sequence ID" value="KZN40895.1"/>
    <property type="molecule type" value="Genomic_DNA"/>
</dbReference>
<keyword evidence="1" id="KW-0812">Transmembrane</keyword>
<sequence length="61" mass="7154">MTNNIKQLLLIVVVFVIGTSFQYVLWGRPEADFFTAIFQTNPWLWLLYFLGGNFVVEKLIK</sequence>
<organism evidence="2 3">
    <name type="scientific">Pseudoalteromonas luteoviolacea DSM 6061</name>
    <dbReference type="NCBI Taxonomy" id="1365250"/>
    <lineage>
        <taxon>Bacteria</taxon>
        <taxon>Pseudomonadati</taxon>
        <taxon>Pseudomonadota</taxon>
        <taxon>Gammaproteobacteria</taxon>
        <taxon>Alteromonadales</taxon>
        <taxon>Pseudoalteromonadaceae</taxon>
        <taxon>Pseudoalteromonas</taxon>
    </lineage>
</organism>
<feature type="transmembrane region" description="Helical" evidence="1">
    <location>
        <begin position="33"/>
        <end position="56"/>
    </location>
</feature>
<proteinExistence type="predicted"/>
<dbReference type="Proteomes" id="UP000076643">
    <property type="component" value="Unassembled WGS sequence"/>
</dbReference>